<dbReference type="GO" id="GO:1901605">
    <property type="term" value="P:alpha-amino acid metabolic process"/>
    <property type="evidence" value="ECO:0007669"/>
    <property type="project" value="TreeGrafter"/>
</dbReference>
<dbReference type="Pfam" id="PF00155">
    <property type="entry name" value="Aminotran_1_2"/>
    <property type="match status" value="1"/>
</dbReference>
<evidence type="ECO:0000256" key="5">
    <source>
        <dbReference type="ARBA" id="ARBA00022898"/>
    </source>
</evidence>
<dbReference type="Gene3D" id="3.40.640.10">
    <property type="entry name" value="Type I PLP-dependent aspartate aminotransferase-like (Major domain)"/>
    <property type="match status" value="1"/>
</dbReference>
<comment type="cofactor">
    <cofactor evidence="1">
        <name>pyridoxal 5'-phosphate</name>
        <dbReference type="ChEBI" id="CHEBI:597326"/>
    </cofactor>
</comment>
<name>A0A8H5LYS0_9AGAR</name>
<gene>
    <name evidence="8" type="ORF">D9615_009113</name>
</gene>
<evidence type="ECO:0000256" key="3">
    <source>
        <dbReference type="ARBA" id="ARBA00022576"/>
    </source>
</evidence>
<sequence>MTLTSKQLAGKGLIPNGELPKQNIKITHSNGIPTEAPATPSNGSSTSPVKSLPTEHYNAFLSDAAKRQKASPIRDLWPLEHIPGMISLLAGKPNPETFPFESLAISARSPTKELLQLTLDGDDLAEGLQYGITPGLPSLVHWIRGLQEYTHGRKASEDWGLTIGAGSQDLIYKAVTALVNPGDPVLLESPLYAGVIPIFQALGCEKIEVQTDAHGISSSSLRAVLESWPAGKPKPRVLYTVPYGCNPTGMTATTERRKEVLQLAREHDFLILEDDPYYYLYYGEAVRPPSYFSLELEEPEVGRVLRFDSLSKILSAGIRIGFASGPKPLLLAIDRHTSTSNLQTPSLTQAIVFKLLDAWGYEGFRAHTEKVSAFYRARRDVFERAMQAHLAGLAEWSTPQAGMFFWFKLLLSEDVRAEDEGDSENVVRTKAVERGVLALPGTIFLPNGQKTSYVRASFSLNTEEETFEALRRLRQVVLDARATEAAASG</sequence>
<dbReference type="InterPro" id="IPR015421">
    <property type="entry name" value="PyrdxlP-dep_Trfase_major"/>
</dbReference>
<feature type="region of interest" description="Disordered" evidence="6">
    <location>
        <begin position="1"/>
        <end position="51"/>
    </location>
</feature>
<evidence type="ECO:0000313" key="8">
    <source>
        <dbReference type="EMBL" id="KAF5374497.1"/>
    </source>
</evidence>
<evidence type="ECO:0000256" key="1">
    <source>
        <dbReference type="ARBA" id="ARBA00001933"/>
    </source>
</evidence>
<accession>A0A8H5LYS0</accession>
<evidence type="ECO:0000256" key="6">
    <source>
        <dbReference type="SAM" id="MobiDB-lite"/>
    </source>
</evidence>
<dbReference type="SUPFAM" id="SSF53383">
    <property type="entry name" value="PLP-dependent transferases"/>
    <property type="match status" value="1"/>
</dbReference>
<dbReference type="Proteomes" id="UP000565441">
    <property type="component" value="Unassembled WGS sequence"/>
</dbReference>
<evidence type="ECO:0000256" key="4">
    <source>
        <dbReference type="ARBA" id="ARBA00022679"/>
    </source>
</evidence>
<reference evidence="8 9" key="1">
    <citation type="journal article" date="2020" name="ISME J.">
        <title>Uncovering the hidden diversity of litter-decomposition mechanisms in mushroom-forming fungi.</title>
        <authorList>
            <person name="Floudas D."/>
            <person name="Bentzer J."/>
            <person name="Ahren D."/>
            <person name="Johansson T."/>
            <person name="Persson P."/>
            <person name="Tunlid A."/>
        </authorList>
    </citation>
    <scope>NUCLEOTIDE SEQUENCE [LARGE SCALE GENOMIC DNA]</scope>
    <source>
        <strain evidence="8 9">CBS 661.87</strain>
    </source>
</reference>
<organism evidence="8 9">
    <name type="scientific">Tricholomella constricta</name>
    <dbReference type="NCBI Taxonomy" id="117010"/>
    <lineage>
        <taxon>Eukaryota</taxon>
        <taxon>Fungi</taxon>
        <taxon>Dikarya</taxon>
        <taxon>Basidiomycota</taxon>
        <taxon>Agaricomycotina</taxon>
        <taxon>Agaricomycetes</taxon>
        <taxon>Agaricomycetidae</taxon>
        <taxon>Agaricales</taxon>
        <taxon>Tricholomatineae</taxon>
        <taxon>Lyophyllaceae</taxon>
        <taxon>Tricholomella</taxon>
    </lineage>
</organism>
<keyword evidence="3" id="KW-0032">Aminotransferase</keyword>
<keyword evidence="4" id="KW-0808">Transferase</keyword>
<dbReference type="InterPro" id="IPR004839">
    <property type="entry name" value="Aminotransferase_I/II_large"/>
</dbReference>
<dbReference type="PANTHER" id="PTHR42790:SF19">
    <property type="entry name" value="KYNURENINE_ALPHA-AMINOADIPATE AMINOTRANSFERASE, MITOCHONDRIAL"/>
    <property type="match status" value="1"/>
</dbReference>
<comment type="similarity">
    <text evidence="2">Belongs to the class-I pyridoxal-phosphate-dependent aminotransferase family.</text>
</comment>
<dbReference type="OrthoDB" id="691673at2759"/>
<dbReference type="CDD" id="cd00609">
    <property type="entry name" value="AAT_like"/>
    <property type="match status" value="1"/>
</dbReference>
<proteinExistence type="inferred from homology"/>
<dbReference type="InterPro" id="IPR050859">
    <property type="entry name" value="Class-I_PLP-dep_aminotransf"/>
</dbReference>
<evidence type="ECO:0000256" key="2">
    <source>
        <dbReference type="ARBA" id="ARBA00007441"/>
    </source>
</evidence>
<dbReference type="PANTHER" id="PTHR42790">
    <property type="entry name" value="AMINOTRANSFERASE"/>
    <property type="match status" value="1"/>
</dbReference>
<dbReference type="GO" id="GO:0008483">
    <property type="term" value="F:transaminase activity"/>
    <property type="evidence" value="ECO:0007669"/>
    <property type="project" value="UniProtKB-KW"/>
</dbReference>
<protein>
    <recommendedName>
        <fullName evidence="7">Aminotransferase class I/classII large domain-containing protein</fullName>
    </recommendedName>
</protein>
<keyword evidence="5" id="KW-0663">Pyridoxal phosphate</keyword>
<dbReference type="EMBL" id="JAACJP010000036">
    <property type="protein sequence ID" value="KAF5374497.1"/>
    <property type="molecule type" value="Genomic_DNA"/>
</dbReference>
<comment type="caution">
    <text evidence="8">The sequence shown here is derived from an EMBL/GenBank/DDBJ whole genome shotgun (WGS) entry which is preliminary data.</text>
</comment>
<feature type="compositionally biased region" description="Polar residues" evidence="6">
    <location>
        <begin position="39"/>
        <end position="49"/>
    </location>
</feature>
<evidence type="ECO:0000313" key="9">
    <source>
        <dbReference type="Proteomes" id="UP000565441"/>
    </source>
</evidence>
<feature type="domain" description="Aminotransferase class I/classII large" evidence="7">
    <location>
        <begin position="130"/>
        <end position="473"/>
    </location>
</feature>
<dbReference type="GO" id="GO:0030170">
    <property type="term" value="F:pyridoxal phosphate binding"/>
    <property type="evidence" value="ECO:0007669"/>
    <property type="project" value="InterPro"/>
</dbReference>
<dbReference type="InterPro" id="IPR015424">
    <property type="entry name" value="PyrdxlP-dep_Trfase"/>
</dbReference>
<evidence type="ECO:0000259" key="7">
    <source>
        <dbReference type="Pfam" id="PF00155"/>
    </source>
</evidence>
<keyword evidence="9" id="KW-1185">Reference proteome</keyword>
<dbReference type="AlphaFoldDB" id="A0A8H5LYS0"/>